<name>T0QMA8_SAPDV</name>
<dbReference type="InParanoid" id="T0QMA8"/>
<dbReference type="VEuPathDB" id="FungiDB:SDRG_03429"/>
<dbReference type="Proteomes" id="UP000030762">
    <property type="component" value="Unassembled WGS sequence"/>
</dbReference>
<dbReference type="PANTHER" id="PTHR22847:SF637">
    <property type="entry name" value="WD REPEAT DOMAIN 5B"/>
    <property type="match status" value="1"/>
</dbReference>
<dbReference type="InterPro" id="IPR015943">
    <property type="entry name" value="WD40/YVTN_repeat-like_dom_sf"/>
</dbReference>
<keyword evidence="2" id="KW-0677">Repeat</keyword>
<protein>
    <submittedName>
        <fullName evidence="5">Uncharacterized protein</fullName>
    </submittedName>
</protein>
<dbReference type="Gene3D" id="2.130.10.10">
    <property type="entry name" value="YVTN repeat-like/Quinoprotein amine dehydrogenase"/>
    <property type="match status" value="2"/>
</dbReference>
<dbReference type="STRING" id="1156394.T0QMA8"/>
<evidence type="ECO:0000313" key="6">
    <source>
        <dbReference type="Proteomes" id="UP000030762"/>
    </source>
</evidence>
<dbReference type="InterPro" id="IPR020472">
    <property type="entry name" value="WD40_PAC1"/>
</dbReference>
<keyword evidence="1 3" id="KW-0853">WD repeat</keyword>
<dbReference type="EMBL" id="JH767139">
    <property type="protein sequence ID" value="EQC39224.1"/>
    <property type="molecule type" value="Genomic_DNA"/>
</dbReference>
<dbReference type="InterPro" id="IPR036322">
    <property type="entry name" value="WD40_repeat_dom_sf"/>
</dbReference>
<evidence type="ECO:0000256" key="3">
    <source>
        <dbReference type="PROSITE-ProRule" id="PRU00221"/>
    </source>
</evidence>
<evidence type="ECO:0000313" key="5">
    <source>
        <dbReference type="EMBL" id="EQC39224.1"/>
    </source>
</evidence>
<dbReference type="PROSITE" id="PS50294">
    <property type="entry name" value="WD_REPEATS_REGION"/>
    <property type="match status" value="2"/>
</dbReference>
<reference evidence="5 6" key="1">
    <citation type="submission" date="2012-04" db="EMBL/GenBank/DDBJ databases">
        <title>The Genome Sequence of Saprolegnia declina VS20.</title>
        <authorList>
            <consortium name="The Broad Institute Genome Sequencing Platform"/>
            <person name="Russ C."/>
            <person name="Nusbaum C."/>
            <person name="Tyler B."/>
            <person name="van West P."/>
            <person name="Dieguez-Uribeondo J."/>
            <person name="de Bruijn I."/>
            <person name="Tripathy S."/>
            <person name="Jiang R."/>
            <person name="Young S.K."/>
            <person name="Zeng Q."/>
            <person name="Gargeya S."/>
            <person name="Fitzgerald M."/>
            <person name="Haas B."/>
            <person name="Abouelleil A."/>
            <person name="Alvarado L."/>
            <person name="Arachchi H.M."/>
            <person name="Berlin A."/>
            <person name="Chapman S.B."/>
            <person name="Goldberg J."/>
            <person name="Griggs A."/>
            <person name="Gujja S."/>
            <person name="Hansen M."/>
            <person name="Howarth C."/>
            <person name="Imamovic A."/>
            <person name="Larimer J."/>
            <person name="McCowen C."/>
            <person name="Montmayeur A."/>
            <person name="Murphy C."/>
            <person name="Neiman D."/>
            <person name="Pearson M."/>
            <person name="Priest M."/>
            <person name="Roberts A."/>
            <person name="Saif S."/>
            <person name="Shea T."/>
            <person name="Sisk P."/>
            <person name="Sykes S."/>
            <person name="Wortman J."/>
            <person name="Nusbaum C."/>
            <person name="Birren B."/>
        </authorList>
    </citation>
    <scope>NUCLEOTIDE SEQUENCE [LARGE SCALE GENOMIC DNA]</scope>
    <source>
        <strain evidence="5 6">VS20</strain>
    </source>
</reference>
<dbReference type="SMART" id="SM00320">
    <property type="entry name" value="WD40"/>
    <property type="match status" value="6"/>
</dbReference>
<evidence type="ECO:0000256" key="1">
    <source>
        <dbReference type="ARBA" id="ARBA00022574"/>
    </source>
</evidence>
<dbReference type="GeneID" id="19944156"/>
<feature type="repeat" description="WD" evidence="3">
    <location>
        <begin position="309"/>
        <end position="339"/>
    </location>
</feature>
<proteinExistence type="predicted"/>
<evidence type="ECO:0000256" key="4">
    <source>
        <dbReference type="SAM" id="SignalP"/>
    </source>
</evidence>
<feature type="signal peptide" evidence="4">
    <location>
        <begin position="1"/>
        <end position="20"/>
    </location>
</feature>
<dbReference type="GO" id="GO:1990234">
    <property type="term" value="C:transferase complex"/>
    <property type="evidence" value="ECO:0007669"/>
    <property type="project" value="UniProtKB-ARBA"/>
</dbReference>
<dbReference type="PRINTS" id="PR00320">
    <property type="entry name" value="GPROTEINBRPT"/>
</dbReference>
<dbReference type="Gene3D" id="1.20.1280.50">
    <property type="match status" value="1"/>
</dbReference>
<feature type="repeat" description="WD" evidence="3">
    <location>
        <begin position="265"/>
        <end position="296"/>
    </location>
</feature>
<dbReference type="AlphaFoldDB" id="T0QMA8"/>
<feature type="repeat" description="WD" evidence="3">
    <location>
        <begin position="142"/>
        <end position="183"/>
    </location>
</feature>
<dbReference type="RefSeq" id="XP_008607285.1">
    <property type="nucleotide sequence ID" value="XM_008609063.1"/>
</dbReference>
<dbReference type="OrthoDB" id="1068471at2759"/>
<gene>
    <name evidence="5" type="ORF">SDRG_03429</name>
</gene>
<dbReference type="PROSITE" id="PS50082">
    <property type="entry name" value="WD_REPEATS_2"/>
    <property type="match status" value="3"/>
</dbReference>
<dbReference type="Pfam" id="PF00400">
    <property type="entry name" value="WD40"/>
    <property type="match status" value="4"/>
</dbReference>
<dbReference type="eggNOG" id="KOG0274">
    <property type="taxonomic scope" value="Eukaryota"/>
</dbReference>
<evidence type="ECO:0000256" key="2">
    <source>
        <dbReference type="ARBA" id="ARBA00022737"/>
    </source>
</evidence>
<accession>T0QMA8</accession>
<dbReference type="InterPro" id="IPR001680">
    <property type="entry name" value="WD40_rpt"/>
</dbReference>
<dbReference type="SUPFAM" id="SSF50978">
    <property type="entry name" value="WD40 repeat-like"/>
    <property type="match status" value="1"/>
</dbReference>
<dbReference type="SUPFAM" id="SSF81383">
    <property type="entry name" value="F-box domain"/>
    <property type="match status" value="1"/>
</dbReference>
<dbReference type="PANTHER" id="PTHR22847">
    <property type="entry name" value="WD40 REPEAT PROTEIN"/>
    <property type="match status" value="1"/>
</dbReference>
<keyword evidence="4" id="KW-0732">Signal</keyword>
<dbReference type="OMA" id="LYTASCD"/>
<dbReference type="InterPro" id="IPR036047">
    <property type="entry name" value="F-box-like_dom_sf"/>
</dbReference>
<keyword evidence="6" id="KW-1185">Reference proteome</keyword>
<organism evidence="5 6">
    <name type="scientific">Saprolegnia diclina (strain VS20)</name>
    <dbReference type="NCBI Taxonomy" id="1156394"/>
    <lineage>
        <taxon>Eukaryota</taxon>
        <taxon>Sar</taxon>
        <taxon>Stramenopiles</taxon>
        <taxon>Oomycota</taxon>
        <taxon>Saprolegniomycetes</taxon>
        <taxon>Saprolegniales</taxon>
        <taxon>Saprolegniaceae</taxon>
        <taxon>Saprolegnia</taxon>
    </lineage>
</organism>
<sequence length="389" mass="43059">MDALLSQDVALLVFAFLAPADLLVVERTCVRFRDWAPHDVHWWRAYAATYPRSYLRPSESAPSWRHVYVTKRELLRAWRVGVPRQIASFSAHSDGVNAIAAQKTHGPSSNLYATCAFDRLVKVWRKPMSSKGTDPMSPLMTLAGHQHAVWSLAWSPHPNELFSASFDSTVRCWDVETGQNVRVLEADADRLLSMTIEASTVWTGSLKGELLQWTRATPNAIAHRVQCTTPCISAMAKQGHRLYIGGVKDIEVWDERRLQTPMALLVGHDQAIMDVALLTDDLVITASKDSSLKIWDASGAHHQPLFDFPNAHTTAVRSIAVGDHSVATSSNDSTVALWQFGPKTGLVKRETLHVHTKQVPSVDVDERSLYTASCDSSVTIHDLVVAPVA</sequence>
<feature type="chain" id="PRO_5004569812" evidence="4">
    <location>
        <begin position="21"/>
        <end position="389"/>
    </location>
</feature>